<gene>
    <name evidence="1" type="ORF">EZS28_031077</name>
</gene>
<protein>
    <submittedName>
        <fullName evidence="1">Uncharacterized protein</fullName>
    </submittedName>
</protein>
<name>A0A5J4URV0_9EUKA</name>
<comment type="caution">
    <text evidence="1">The sequence shown here is derived from an EMBL/GenBank/DDBJ whole genome shotgun (WGS) entry which is preliminary data.</text>
</comment>
<accession>A0A5J4URV0</accession>
<evidence type="ECO:0000313" key="1">
    <source>
        <dbReference type="EMBL" id="KAA6373396.1"/>
    </source>
</evidence>
<evidence type="ECO:0000313" key="2">
    <source>
        <dbReference type="Proteomes" id="UP000324800"/>
    </source>
</evidence>
<dbReference type="Proteomes" id="UP000324800">
    <property type="component" value="Unassembled WGS sequence"/>
</dbReference>
<dbReference type="AlphaFoldDB" id="A0A5J4URV0"/>
<proteinExistence type="predicted"/>
<organism evidence="1 2">
    <name type="scientific">Streblomastix strix</name>
    <dbReference type="NCBI Taxonomy" id="222440"/>
    <lineage>
        <taxon>Eukaryota</taxon>
        <taxon>Metamonada</taxon>
        <taxon>Preaxostyla</taxon>
        <taxon>Oxymonadida</taxon>
        <taxon>Streblomastigidae</taxon>
        <taxon>Streblomastix</taxon>
    </lineage>
</organism>
<reference evidence="1 2" key="1">
    <citation type="submission" date="2019-03" db="EMBL/GenBank/DDBJ databases">
        <title>Single cell metagenomics reveals metabolic interactions within the superorganism composed of flagellate Streblomastix strix and complex community of Bacteroidetes bacteria on its surface.</title>
        <authorList>
            <person name="Treitli S.C."/>
            <person name="Kolisko M."/>
            <person name="Husnik F."/>
            <person name="Keeling P."/>
            <person name="Hampl V."/>
        </authorList>
    </citation>
    <scope>NUCLEOTIDE SEQUENCE [LARGE SCALE GENOMIC DNA]</scope>
    <source>
        <strain evidence="1">ST1C</strain>
    </source>
</reference>
<dbReference type="EMBL" id="SNRW01012792">
    <property type="protein sequence ID" value="KAA6373396.1"/>
    <property type="molecule type" value="Genomic_DNA"/>
</dbReference>
<sequence length="162" mass="18159">MKQAKEIAEAEHAEVIRLTAEITRLNLSKLSGIGIADSSAVFGSNEGPSEGESGKKTVRYNKDGDLGHIGAYISGNSQIEENKSITMEVNMNIKPRTLTFFYENKEQSVSVRNIPPSIRFYIYLYYPNSTFIITKFENVQCSSAKGGIKGQRILEWGKEWKK</sequence>